<dbReference type="Gene3D" id="1.10.10.10">
    <property type="entry name" value="Winged helix-like DNA-binding domain superfamily/Winged helix DNA-binding domain"/>
    <property type="match status" value="1"/>
</dbReference>
<gene>
    <name evidence="6" type="ORF">JY500_05015</name>
</gene>
<evidence type="ECO:0000313" key="7">
    <source>
        <dbReference type="Proteomes" id="UP000663570"/>
    </source>
</evidence>
<feature type="domain" description="HTH lysR-type" evidence="5">
    <location>
        <begin position="3"/>
        <end position="60"/>
    </location>
</feature>
<dbReference type="PROSITE" id="PS50931">
    <property type="entry name" value="HTH_LYSR"/>
    <property type="match status" value="1"/>
</dbReference>
<dbReference type="PANTHER" id="PTHR30126:SF4">
    <property type="entry name" value="LYSR FAMILY TRANSCRIPTIONAL REGULATOR"/>
    <property type="match status" value="1"/>
</dbReference>
<dbReference type="InterPro" id="IPR036390">
    <property type="entry name" value="WH_DNA-bd_sf"/>
</dbReference>
<name>A0ABX7M8D2_9RHOO</name>
<dbReference type="SUPFAM" id="SSF53850">
    <property type="entry name" value="Periplasmic binding protein-like II"/>
    <property type="match status" value="1"/>
</dbReference>
<dbReference type="InterPro" id="IPR036388">
    <property type="entry name" value="WH-like_DNA-bd_sf"/>
</dbReference>
<dbReference type="Pfam" id="PF00126">
    <property type="entry name" value="HTH_1"/>
    <property type="match status" value="1"/>
</dbReference>
<comment type="similarity">
    <text evidence="1">Belongs to the LysR transcriptional regulatory family.</text>
</comment>
<keyword evidence="7" id="KW-1185">Reference proteome</keyword>
<reference evidence="6 7" key="1">
    <citation type="submission" date="2021-02" db="EMBL/GenBank/DDBJ databases">
        <title>Niveibacterium changnyeongensis HC41.</title>
        <authorList>
            <person name="Kang M."/>
        </authorList>
    </citation>
    <scope>NUCLEOTIDE SEQUENCE [LARGE SCALE GENOMIC DNA]</scope>
    <source>
        <strain evidence="6 7">HC41</strain>
    </source>
</reference>
<accession>A0ABX7M8D2</accession>
<dbReference type="SUPFAM" id="SSF46785">
    <property type="entry name" value="Winged helix' DNA-binding domain"/>
    <property type="match status" value="1"/>
</dbReference>
<keyword evidence="4" id="KW-0804">Transcription</keyword>
<evidence type="ECO:0000256" key="1">
    <source>
        <dbReference type="ARBA" id="ARBA00009437"/>
    </source>
</evidence>
<dbReference type="InterPro" id="IPR000847">
    <property type="entry name" value="LysR_HTH_N"/>
</dbReference>
<evidence type="ECO:0000256" key="4">
    <source>
        <dbReference type="ARBA" id="ARBA00023163"/>
    </source>
</evidence>
<protein>
    <submittedName>
        <fullName evidence="6">LysR family transcriptional regulator</fullName>
    </submittedName>
</protein>
<evidence type="ECO:0000259" key="5">
    <source>
        <dbReference type="PROSITE" id="PS50931"/>
    </source>
</evidence>
<organism evidence="6 7">
    <name type="scientific">Niveibacterium microcysteis</name>
    <dbReference type="NCBI Taxonomy" id="2811415"/>
    <lineage>
        <taxon>Bacteria</taxon>
        <taxon>Pseudomonadati</taxon>
        <taxon>Pseudomonadota</taxon>
        <taxon>Betaproteobacteria</taxon>
        <taxon>Rhodocyclales</taxon>
        <taxon>Rhodocyclaceae</taxon>
        <taxon>Niveibacterium</taxon>
    </lineage>
</organism>
<sequence length="303" mass="32430">MKISLEALAMLDAIEARGSFAAAADALHRVPSALTHAVRKLEEDLGFELFQKVGRRAVLTAAGRTLLDDGRALLRAAGDLECRARRIATGWESELRIAIEGALDAAALNPIIAEFYANYGGTRLKLMYEVLGGTWDSLATGRADLVIGAVGDPPPGASYATRSWGTLEFAFCVAPHHPLADAPEPIPADLARQYRAIVVADTSRQLVARTAGLLDGQDTLTVPDIAAKAAAQRIGLGVGHLPIALAEREAAAGRLKIKKLDAPKPIAPLWLAWQSNQRGRALDWFVERLLEPGCAALLQRIED</sequence>
<dbReference type="Pfam" id="PF03466">
    <property type="entry name" value="LysR_substrate"/>
    <property type="match status" value="1"/>
</dbReference>
<dbReference type="InterPro" id="IPR005119">
    <property type="entry name" value="LysR_subst-bd"/>
</dbReference>
<dbReference type="EMBL" id="CP071060">
    <property type="protein sequence ID" value="QSI78007.1"/>
    <property type="molecule type" value="Genomic_DNA"/>
</dbReference>
<keyword evidence="2" id="KW-0805">Transcription regulation</keyword>
<evidence type="ECO:0000256" key="2">
    <source>
        <dbReference type="ARBA" id="ARBA00023015"/>
    </source>
</evidence>
<dbReference type="PANTHER" id="PTHR30126">
    <property type="entry name" value="HTH-TYPE TRANSCRIPTIONAL REGULATOR"/>
    <property type="match status" value="1"/>
</dbReference>
<dbReference type="RefSeq" id="WP_172203618.1">
    <property type="nucleotide sequence ID" value="NZ_CP071060.1"/>
</dbReference>
<dbReference type="Proteomes" id="UP000663570">
    <property type="component" value="Chromosome"/>
</dbReference>
<evidence type="ECO:0000256" key="3">
    <source>
        <dbReference type="ARBA" id="ARBA00023125"/>
    </source>
</evidence>
<keyword evidence="3" id="KW-0238">DNA-binding</keyword>
<evidence type="ECO:0000313" key="6">
    <source>
        <dbReference type="EMBL" id="QSI78007.1"/>
    </source>
</evidence>
<proteinExistence type="inferred from homology"/>
<dbReference type="Gene3D" id="3.40.190.10">
    <property type="entry name" value="Periplasmic binding protein-like II"/>
    <property type="match status" value="2"/>
</dbReference>